<sequence length="469" mass="52809">MRRTSFIILLITTLFLNSCSTLQKIDSLKPEPDDASPIVYETVPSFINLPIKIKLKDIENQTNSLLNGLIYEDNTIEDDDIALKIWKTAPIKISNNGSTATNNSTTTVLPLKMEFKYRIGTKTLGIEMYDVRTFNLNGIVTLTSKVQLSNWKLNTVTTLKSIDWSESPTMTVLGKNMPITYLANPALKIFKTKIEKTIDETIEKSMDFKPNVLEALDKISTPFQINEAYESWLRINPTEIYASNAQLQGDNLIMNMGLKCTMETLIGRQPQTKFDSSKITLKAASKIPNQITANIIAVSSYNDASKIMTKNFSGQEFGSGSKKIKVQKVDLWHKDGKMIIALEMIGSINGAIYLSGFPKYDESRKEIYFDNLDYVLDTKSKIMRTANWLGQAYILKKIQQSCRYSIIPNLEEGQKTLMTYLTNYSPMHGVYVNGKTDAIRFEKIQLTNNAILASLKINGTIDITVDGLK</sequence>
<dbReference type="Proteomes" id="UP000244527">
    <property type="component" value="Chromosome"/>
</dbReference>
<evidence type="ECO:0000313" key="1">
    <source>
        <dbReference type="EMBL" id="AWG20337.1"/>
    </source>
</evidence>
<accession>A0A2S1L9C8</accession>
<dbReference type="InterPro" id="IPR025515">
    <property type="entry name" value="DUF4403"/>
</dbReference>
<reference evidence="1 2" key="1">
    <citation type="submission" date="2017-04" db="EMBL/GenBank/DDBJ databases">
        <title>Compelte genome sequence of WV33.</title>
        <authorList>
            <person name="Lee P.C."/>
        </authorList>
    </citation>
    <scope>NUCLEOTIDE SEQUENCE [LARGE SCALE GENOMIC DNA]</scope>
    <source>
        <strain evidence="1 2">WV33</strain>
    </source>
</reference>
<dbReference type="RefSeq" id="WP_108739302.1">
    <property type="nucleotide sequence ID" value="NZ_CP020918.1"/>
</dbReference>
<dbReference type="Pfam" id="PF14356">
    <property type="entry name" value="DUF4403"/>
    <property type="match status" value="1"/>
</dbReference>
<dbReference type="OrthoDB" id="617059at2"/>
<proteinExistence type="predicted"/>
<organism evidence="1 2">
    <name type="scientific">Flavobacterium faecale</name>
    <dbReference type="NCBI Taxonomy" id="1355330"/>
    <lineage>
        <taxon>Bacteria</taxon>
        <taxon>Pseudomonadati</taxon>
        <taxon>Bacteroidota</taxon>
        <taxon>Flavobacteriia</taxon>
        <taxon>Flavobacteriales</taxon>
        <taxon>Flavobacteriaceae</taxon>
        <taxon>Flavobacterium</taxon>
    </lineage>
</organism>
<name>A0A2S1L9C8_9FLAO</name>
<dbReference type="EMBL" id="CP020918">
    <property type="protein sequence ID" value="AWG20337.1"/>
    <property type="molecule type" value="Genomic_DNA"/>
</dbReference>
<gene>
    <name evidence="1" type="ORF">FFWV33_01750</name>
</gene>
<dbReference type="KEGG" id="ffa:FFWV33_01750"/>
<evidence type="ECO:0000313" key="2">
    <source>
        <dbReference type="Proteomes" id="UP000244527"/>
    </source>
</evidence>
<protein>
    <recommendedName>
        <fullName evidence="3">DUF4403 domain-containing protein</fullName>
    </recommendedName>
</protein>
<dbReference type="AlphaFoldDB" id="A0A2S1L9C8"/>
<evidence type="ECO:0008006" key="3">
    <source>
        <dbReference type="Google" id="ProtNLM"/>
    </source>
</evidence>
<keyword evidence="2" id="KW-1185">Reference proteome</keyword>